<dbReference type="Gene3D" id="2.60.40.790">
    <property type="match status" value="1"/>
</dbReference>
<dbReference type="Proteomes" id="UP000550508">
    <property type="component" value="Unassembled WGS sequence"/>
</dbReference>
<accession>A0A849VPF0</accession>
<gene>
    <name evidence="5" type="ORF">HQ945_12030</name>
</gene>
<evidence type="ECO:0000256" key="1">
    <source>
        <dbReference type="ARBA" id="ARBA00023016"/>
    </source>
</evidence>
<reference evidence="5 6" key="1">
    <citation type="submission" date="2020-05" db="EMBL/GenBank/DDBJ databases">
        <authorList>
            <person name="Kim M.K."/>
        </authorList>
    </citation>
    <scope>NUCLEOTIDE SEQUENCE [LARGE SCALE GENOMIC DNA]</scope>
    <source>
        <strain evidence="5 6">BT25</strain>
    </source>
</reference>
<proteinExistence type="inferred from homology"/>
<evidence type="ECO:0000256" key="3">
    <source>
        <dbReference type="RuleBase" id="RU003616"/>
    </source>
</evidence>
<dbReference type="InterPro" id="IPR008978">
    <property type="entry name" value="HSP20-like_chaperone"/>
</dbReference>
<dbReference type="SUPFAM" id="SSF49764">
    <property type="entry name" value="HSP20-like chaperones"/>
    <property type="match status" value="1"/>
</dbReference>
<dbReference type="PANTHER" id="PTHR47062">
    <property type="match status" value="1"/>
</dbReference>
<evidence type="ECO:0000313" key="5">
    <source>
        <dbReference type="EMBL" id="NTS31985.1"/>
    </source>
</evidence>
<name>A0A849VPF0_9HYPH</name>
<dbReference type="RefSeq" id="WP_113280796.1">
    <property type="nucleotide sequence ID" value="NZ_JABUMX010000002.1"/>
</dbReference>
<dbReference type="PANTHER" id="PTHR47062:SF1">
    <property type="entry name" value="SMALL HEAT SHOCK PROTEIN IBPA"/>
    <property type="match status" value="1"/>
</dbReference>
<dbReference type="InterPro" id="IPR037913">
    <property type="entry name" value="ACD_IbpA/B"/>
</dbReference>
<keyword evidence="6" id="KW-1185">Reference proteome</keyword>
<evidence type="ECO:0000256" key="2">
    <source>
        <dbReference type="PROSITE-ProRule" id="PRU00285"/>
    </source>
</evidence>
<evidence type="ECO:0000313" key="6">
    <source>
        <dbReference type="Proteomes" id="UP000550508"/>
    </source>
</evidence>
<keyword evidence="1" id="KW-0346">Stress response</keyword>
<dbReference type="CDD" id="cd06470">
    <property type="entry name" value="ACD_IbpA-B_like"/>
    <property type="match status" value="1"/>
</dbReference>
<protein>
    <submittedName>
        <fullName evidence="5">Hsp20 family protein</fullName>
    </submittedName>
</protein>
<organism evidence="5 6">
    <name type="scientific">Phyllobacterium pellucidum</name>
    <dbReference type="NCBI Taxonomy" id="2740464"/>
    <lineage>
        <taxon>Bacteria</taxon>
        <taxon>Pseudomonadati</taxon>
        <taxon>Pseudomonadota</taxon>
        <taxon>Alphaproteobacteria</taxon>
        <taxon>Hyphomicrobiales</taxon>
        <taxon>Phyllobacteriaceae</taxon>
        <taxon>Phyllobacterium</taxon>
    </lineage>
</organism>
<dbReference type="Pfam" id="PF00011">
    <property type="entry name" value="HSP20"/>
    <property type="match status" value="1"/>
</dbReference>
<comment type="similarity">
    <text evidence="2 3">Belongs to the small heat shock protein (HSP20) family.</text>
</comment>
<comment type="caution">
    <text evidence="5">The sequence shown here is derived from an EMBL/GenBank/DDBJ whole genome shotgun (WGS) entry which is preliminary data.</text>
</comment>
<feature type="domain" description="SHSP" evidence="4">
    <location>
        <begin position="30"/>
        <end position="140"/>
    </location>
</feature>
<evidence type="ECO:0000259" key="4">
    <source>
        <dbReference type="PROSITE" id="PS01031"/>
    </source>
</evidence>
<dbReference type="EMBL" id="JABUMX010000002">
    <property type="protein sequence ID" value="NTS31985.1"/>
    <property type="molecule type" value="Genomic_DNA"/>
</dbReference>
<dbReference type="InterPro" id="IPR002068">
    <property type="entry name" value="A-crystallin/Hsp20_dom"/>
</dbReference>
<dbReference type="PROSITE" id="PS01031">
    <property type="entry name" value="SHSP"/>
    <property type="match status" value="1"/>
</dbReference>
<dbReference type="AlphaFoldDB" id="A0A849VPF0"/>
<sequence>MRSNVDFSPFYRSSVGFDRIFNLLENSTQPQGSDRWPPYDIVKLGEDKYRIVIAVAGFRQDDLAITHEPNLLVVKGDKSVDEELQYLHHGLALRPFAHRFELADHVSVTDARVDNGLLIIDLKKEIPEEMKPRRIAISGSANTIAGDSSNRVSDNRAA</sequence>